<feature type="signal peptide" evidence="1">
    <location>
        <begin position="1"/>
        <end position="16"/>
    </location>
</feature>
<dbReference type="EMBL" id="NWSH01000221">
    <property type="protein sequence ID" value="PCG78250.1"/>
    <property type="molecule type" value="Genomic_DNA"/>
</dbReference>
<protein>
    <submittedName>
        <fullName evidence="2">Uncharacterized protein</fullName>
    </submittedName>
</protein>
<dbReference type="AlphaFoldDB" id="A0A2A4K3K2"/>
<evidence type="ECO:0000256" key="1">
    <source>
        <dbReference type="SAM" id="SignalP"/>
    </source>
</evidence>
<feature type="chain" id="PRO_5012359179" evidence="1">
    <location>
        <begin position="17"/>
        <end position="193"/>
    </location>
</feature>
<organism evidence="2">
    <name type="scientific">Heliothis virescens</name>
    <name type="common">Tobacco budworm moth</name>
    <dbReference type="NCBI Taxonomy" id="7102"/>
    <lineage>
        <taxon>Eukaryota</taxon>
        <taxon>Metazoa</taxon>
        <taxon>Ecdysozoa</taxon>
        <taxon>Arthropoda</taxon>
        <taxon>Hexapoda</taxon>
        <taxon>Insecta</taxon>
        <taxon>Pterygota</taxon>
        <taxon>Neoptera</taxon>
        <taxon>Endopterygota</taxon>
        <taxon>Lepidoptera</taxon>
        <taxon>Glossata</taxon>
        <taxon>Ditrysia</taxon>
        <taxon>Noctuoidea</taxon>
        <taxon>Noctuidae</taxon>
        <taxon>Heliothinae</taxon>
        <taxon>Heliothis</taxon>
    </lineage>
</organism>
<keyword evidence="1" id="KW-0732">Signal</keyword>
<name>A0A2A4K3K2_HELVI</name>
<evidence type="ECO:0000313" key="2">
    <source>
        <dbReference type="EMBL" id="PCG78250.1"/>
    </source>
</evidence>
<accession>A0A2A4K3K2</accession>
<proteinExistence type="predicted"/>
<reference evidence="2" key="1">
    <citation type="submission" date="2017-09" db="EMBL/GenBank/DDBJ databases">
        <title>Contemporary evolution of a Lepidopteran species, Heliothis virescens, in response to modern agricultural practices.</title>
        <authorList>
            <person name="Fritz M.L."/>
            <person name="Deyonke A.M."/>
            <person name="Papanicolaou A."/>
            <person name="Micinski S."/>
            <person name="Westbrook J."/>
            <person name="Gould F."/>
        </authorList>
    </citation>
    <scope>NUCLEOTIDE SEQUENCE [LARGE SCALE GENOMIC DNA]</scope>
    <source>
        <strain evidence="2">HvINT-</strain>
        <tissue evidence="2">Whole body</tissue>
    </source>
</reference>
<comment type="caution">
    <text evidence="2">The sequence shown here is derived from an EMBL/GenBank/DDBJ whole genome shotgun (WGS) entry which is preliminary data.</text>
</comment>
<gene>
    <name evidence="2" type="ORF">B5V51_4726</name>
</gene>
<sequence>MWKIISLSALLFVAQAAELNDVYGSWIQYAFYPVSTYVPVCIRYTFSKAPENFLCTCGGNNVTSVQMSLETDKDYIPGAETAPLWVVNTVEEVMPALALSCKCGDKEKMHAVARLVKDYLILYHSIPASMSYTRTEIEQNSASLFGKKVVPERALSDIMSNIDELKNRRGAMMCGTENFSGFVTDGNEVSPTD</sequence>